<dbReference type="SUPFAM" id="SSF53098">
    <property type="entry name" value="Ribonuclease H-like"/>
    <property type="match status" value="1"/>
</dbReference>
<keyword evidence="5" id="KW-0378">Hydrolase</keyword>
<dbReference type="CDD" id="cd09274">
    <property type="entry name" value="RNase_HI_RT_Ty3"/>
    <property type="match status" value="1"/>
</dbReference>
<protein>
    <recommendedName>
        <fullName evidence="1">RNA-directed DNA polymerase</fullName>
        <ecNumber evidence="1">2.7.7.49</ecNumber>
    </recommendedName>
</protein>
<dbReference type="EMBL" id="LN609403">
    <property type="protein sequence ID" value="CEF60838.1"/>
    <property type="molecule type" value="Genomic_DNA"/>
</dbReference>
<dbReference type="Pfam" id="PF17919">
    <property type="entry name" value="RT_RNaseH_2"/>
    <property type="match status" value="1"/>
</dbReference>
<dbReference type="Gene3D" id="3.10.10.10">
    <property type="entry name" value="HIV Type 1 Reverse Transcriptase, subunit A, domain 1"/>
    <property type="match status" value="1"/>
</dbReference>
<keyword evidence="13" id="KW-0695">RNA-directed DNA polymerase</keyword>
<dbReference type="InterPro" id="IPR021109">
    <property type="entry name" value="Peptidase_aspartic_dom_sf"/>
</dbReference>
<keyword evidence="7" id="KW-0479">Metal-binding</keyword>
<dbReference type="InterPro" id="IPR001584">
    <property type="entry name" value="Integrase_cat-core"/>
</dbReference>
<dbReference type="InterPro" id="IPR043502">
    <property type="entry name" value="DNA/RNA_pol_sf"/>
</dbReference>
<evidence type="ECO:0000256" key="7">
    <source>
        <dbReference type="PROSITE-ProRule" id="PRU00047"/>
    </source>
</evidence>
<dbReference type="InterPro" id="IPR041588">
    <property type="entry name" value="Integrase_H2C2"/>
</dbReference>
<dbReference type="InterPro" id="IPR050951">
    <property type="entry name" value="Retrovirus_Pol_polyprotein"/>
</dbReference>
<dbReference type="Gene3D" id="1.10.340.70">
    <property type="match status" value="1"/>
</dbReference>
<feature type="domain" description="Reverse transcriptase" evidence="11">
    <location>
        <begin position="573"/>
        <end position="775"/>
    </location>
</feature>
<dbReference type="Pfam" id="PF08284">
    <property type="entry name" value="RVP_2"/>
    <property type="match status" value="1"/>
</dbReference>
<evidence type="ECO:0000256" key="3">
    <source>
        <dbReference type="ARBA" id="ARBA00022695"/>
    </source>
</evidence>
<dbReference type="GO" id="GO:0015074">
    <property type="term" value="P:DNA integration"/>
    <property type="evidence" value="ECO:0007669"/>
    <property type="project" value="InterPro"/>
</dbReference>
<dbReference type="RefSeq" id="XP_024500047.1">
    <property type="nucleotide sequence ID" value="XM_024645800.1"/>
</dbReference>
<feature type="coiled-coil region" evidence="8">
    <location>
        <begin position="74"/>
        <end position="134"/>
    </location>
</feature>
<keyword evidence="2" id="KW-0808">Transferase</keyword>
<dbReference type="InterPro" id="IPR001878">
    <property type="entry name" value="Znf_CCHC"/>
</dbReference>
<dbReference type="SUPFAM" id="SSF50630">
    <property type="entry name" value="Acid proteases"/>
    <property type="match status" value="1"/>
</dbReference>
<dbReference type="WBParaSite" id="SRAE_X000257000.1">
    <property type="protein sequence ID" value="SRAE_X000257000.1"/>
    <property type="gene ID" value="WBGene00268157"/>
</dbReference>
<keyword evidence="6" id="KW-0511">Multifunctional enzyme</keyword>
<dbReference type="OrthoDB" id="5830590at2759"/>
<dbReference type="Proteomes" id="UP000035682">
    <property type="component" value="Unplaced"/>
</dbReference>
<evidence type="ECO:0000256" key="6">
    <source>
        <dbReference type="ARBA" id="ARBA00023268"/>
    </source>
</evidence>
<proteinExistence type="predicted"/>
<dbReference type="GO" id="GO:0003964">
    <property type="term" value="F:RNA-directed DNA polymerase activity"/>
    <property type="evidence" value="ECO:0007669"/>
    <property type="project" value="UniProtKB-KW"/>
</dbReference>
<feature type="domain" description="Integrase catalytic" evidence="12">
    <location>
        <begin position="1235"/>
        <end position="1395"/>
    </location>
</feature>
<evidence type="ECO:0000313" key="15">
    <source>
        <dbReference type="WBParaSite" id="SRAE_X000257000.1"/>
    </source>
</evidence>
<dbReference type="PROSITE" id="PS50878">
    <property type="entry name" value="RT_POL"/>
    <property type="match status" value="1"/>
</dbReference>
<dbReference type="Gene3D" id="2.40.70.10">
    <property type="entry name" value="Acid Proteases"/>
    <property type="match status" value="1"/>
</dbReference>
<dbReference type="InterPro" id="IPR036397">
    <property type="entry name" value="RNaseH_sf"/>
</dbReference>
<dbReference type="Pfam" id="PF17921">
    <property type="entry name" value="Integrase_H2C2"/>
    <property type="match status" value="1"/>
</dbReference>
<reference evidence="14" key="2">
    <citation type="submission" date="2014-09" db="EMBL/GenBank/DDBJ databases">
        <authorList>
            <person name="Martin A.A."/>
        </authorList>
    </citation>
    <scope>NUCLEOTIDE SEQUENCE</scope>
    <source>
        <strain evidence="14">ED321</strain>
    </source>
</reference>
<dbReference type="SUPFAM" id="SSF56672">
    <property type="entry name" value="DNA/RNA polymerases"/>
    <property type="match status" value="1"/>
</dbReference>
<dbReference type="InterPro" id="IPR012337">
    <property type="entry name" value="RNaseH-like_sf"/>
</dbReference>
<keyword evidence="7" id="KW-0863">Zinc-finger</keyword>
<dbReference type="Gene3D" id="3.30.420.10">
    <property type="entry name" value="Ribonuclease H-like superfamily/Ribonuclease H"/>
    <property type="match status" value="1"/>
</dbReference>
<dbReference type="CDD" id="cd01647">
    <property type="entry name" value="RT_LTR"/>
    <property type="match status" value="1"/>
</dbReference>
<dbReference type="WormBase" id="SRAE_X000257000">
    <property type="protein sequence ID" value="SRP07634"/>
    <property type="gene ID" value="WBGene00268157"/>
</dbReference>
<dbReference type="GO" id="GO:0042575">
    <property type="term" value="C:DNA polymerase complex"/>
    <property type="evidence" value="ECO:0007669"/>
    <property type="project" value="UniProtKB-ARBA"/>
</dbReference>
<keyword evidence="7" id="KW-0862">Zinc</keyword>
<feature type="coiled-coil region" evidence="8">
    <location>
        <begin position="465"/>
        <end position="530"/>
    </location>
</feature>
<keyword evidence="5" id="KW-0255">Endonuclease</keyword>
<keyword evidence="4" id="KW-0540">Nuclease</keyword>
<dbReference type="PANTHER" id="PTHR37984">
    <property type="entry name" value="PROTEIN CBG26694"/>
    <property type="match status" value="1"/>
</dbReference>
<gene>
    <name evidence="13 15 16" type="ORF">SRAE_X000257000</name>
</gene>
<keyword evidence="8" id="KW-0175">Coiled coil</keyword>
<evidence type="ECO:0000256" key="1">
    <source>
        <dbReference type="ARBA" id="ARBA00012493"/>
    </source>
</evidence>
<dbReference type="GO" id="GO:0004519">
    <property type="term" value="F:endonuclease activity"/>
    <property type="evidence" value="ECO:0007669"/>
    <property type="project" value="UniProtKB-KW"/>
</dbReference>
<dbReference type="CTD" id="36385651"/>
<feature type="compositionally biased region" description="Basic residues" evidence="9">
    <location>
        <begin position="1068"/>
        <end position="1094"/>
    </location>
</feature>
<accession>A0A090MRI8</accession>
<sequence>MKNTRKNTQIDDEDTLEETYQRIIAENRRESSRMSNLREDEMEINSRSNTELPLEEIANTDATSQFNTNYDEIRKENDERLSRLENQLEMVIAQLSNLTDYHKNTLNKDKEKSNESLNIMNRKIEKRNNSLSKEQTIVIQNFSALKKFDEKQSFATWYQTFDSYCKVNRIPEDLLKDHLLLNVEGRVAKIVAEAKEYTTFNNLIEFLKDKFTGKCSILEAELNIEKIKNMPLNKSNIDQISALIDQNIRTLYNTLDEERIFFENKNLLRQLLPNEIKLLMRNETTKDWSYYVASVKECMELSSMIKRNNTQSSKYEKKKDIKCNRCNYRGHIEKECKSKTKWDPNSKTRINLLNKEKDDSSNILHKEILINGKIKAKAALDTCSEISILSNKLAKQLSISKTRDKVIIEGIENKTSGNWGDRSISIKIDDEEIKLDKILIKDLPKETQCDILLGLDALSKYNKYIDLKKKKILNIEEIIKEYEEKIKLPSYKSYCTIIKDTFKESWLKNLNNLEEAEKNFQEKYDLKMDRYNPSLMSGRQEYNYNKELKKFKFYKVPQNLLPMANQIIETYLKNNMIQVEKHPDFVHPILLLRKPTIQGINKEKLENNYRMVCDLRLINSITIRQSGANLNTVEEFKRIKGGENILYSLIDLSNAYQQILIPEEMRSKYSFSADGINIYSYKTLPQGATNSAFQFSLVTSELLKKYKNDGQVIQHIDDFLVITSLPKEKSEVEAIRKHAEVLNEILEIFQKNNLYFNIYKSKLFRKELNYLAYTLNQKGYTPSLKSISNLIKQIPKTKKELQRFLFGTQYFKQTLPTFTVNAERLFAKLGKKKTSFYMDEEDKKNYLNIVNELLSSPTLGYPRNNWKFILKTDASDLAIGASLIQVNPNDEKDKILIGLVSEKLKRTQRKRHSSYLEMKAICIALNKFSYLLKGNEITIETDHKPIQYIQNNSMNDRYMELINFINCYPATIIIKYIKGKDNKFPDYLSRLIDHAIENEEKKVYKTENKIIFSPNYLERDEKEIQNNKITLNTILERNDKSKLLSKRKGEKIGKNQKNVEKSIRSNIKRRGRPKGSLKRKPGRPKGSLKKKPGRPKGSQKERKVQEEIKENLDKIINSLEEYSIEEIIKHQKQDKEITQEFIQNNKLQKLNNCLGKVDEEYPLKFRPYVPEAIIPKLVELVHEKGHFGYIKMLRNLNMRYFSKNFSKYVKVYTENCETCLLRNNYPKIKYERTLNVAYPNQIWSCDLSGKFQFNGEEKVILICVDTFSKFIMAKEIEGDPTDKKIIKAISEFIYLYSKPTIIVVDNAKYLNSNEAKRFFEISQIKLISVAPYTHGNRIAELYLKLIEETFSKIRQEKNEEIKFKDLLGMATYFLNKGTQSNNFNAFEIFMFKENNLRNIENINLENYNYDISKYVIPMMHKQEELYAAVYTTDLYRKLSKKNQIFKSNEFKVGDYFILKKQNSDKWDKANEKFKVLATDSLHCYFRNNDPKSRKLYKVNWTDIRKAPKSV</sequence>
<evidence type="ECO:0000259" key="10">
    <source>
        <dbReference type="PROSITE" id="PS50158"/>
    </source>
</evidence>
<dbReference type="InterPro" id="IPR041577">
    <property type="entry name" value="RT_RNaseH_2"/>
</dbReference>
<dbReference type="PANTHER" id="PTHR37984:SF5">
    <property type="entry name" value="PROTEIN NYNRIN-LIKE"/>
    <property type="match status" value="1"/>
</dbReference>
<evidence type="ECO:0000313" key="14">
    <source>
        <dbReference type="Proteomes" id="UP000035682"/>
    </source>
</evidence>
<dbReference type="Pfam" id="PF00665">
    <property type="entry name" value="rve"/>
    <property type="match status" value="1"/>
</dbReference>
<feature type="domain" description="CCHC-type" evidence="10">
    <location>
        <begin position="322"/>
        <end position="338"/>
    </location>
</feature>
<dbReference type="GeneID" id="36385651"/>
<evidence type="ECO:0000256" key="2">
    <source>
        <dbReference type="ARBA" id="ARBA00022679"/>
    </source>
</evidence>
<dbReference type="InterPro" id="IPR000477">
    <property type="entry name" value="RT_dom"/>
</dbReference>
<dbReference type="Gene3D" id="3.30.70.270">
    <property type="match status" value="2"/>
</dbReference>
<dbReference type="PROSITE" id="PS50158">
    <property type="entry name" value="ZF_CCHC"/>
    <property type="match status" value="1"/>
</dbReference>
<dbReference type="EC" id="2.7.7.49" evidence="1"/>
<evidence type="ECO:0000313" key="16">
    <source>
        <dbReference type="WormBase" id="SRAE_X000257000"/>
    </source>
</evidence>
<dbReference type="PROSITE" id="PS50994">
    <property type="entry name" value="INTEGRASE"/>
    <property type="match status" value="1"/>
</dbReference>
<evidence type="ECO:0000256" key="5">
    <source>
        <dbReference type="ARBA" id="ARBA00022759"/>
    </source>
</evidence>
<dbReference type="GO" id="GO:0008270">
    <property type="term" value="F:zinc ion binding"/>
    <property type="evidence" value="ECO:0007669"/>
    <property type="project" value="UniProtKB-KW"/>
</dbReference>
<reference evidence="15" key="3">
    <citation type="submission" date="2020-12" db="UniProtKB">
        <authorList>
            <consortium name="WormBaseParasite"/>
        </authorList>
    </citation>
    <scope>IDENTIFICATION</scope>
</reference>
<organism evidence="13">
    <name type="scientific">Strongyloides ratti</name>
    <name type="common">Parasitic roundworm</name>
    <dbReference type="NCBI Taxonomy" id="34506"/>
    <lineage>
        <taxon>Eukaryota</taxon>
        <taxon>Metazoa</taxon>
        <taxon>Ecdysozoa</taxon>
        <taxon>Nematoda</taxon>
        <taxon>Chromadorea</taxon>
        <taxon>Rhabditida</taxon>
        <taxon>Tylenchina</taxon>
        <taxon>Panagrolaimomorpha</taxon>
        <taxon>Strongyloidoidea</taxon>
        <taxon>Strongyloididae</taxon>
        <taxon>Strongyloides</taxon>
    </lineage>
</organism>
<keyword evidence="14" id="KW-1185">Reference proteome</keyword>
<dbReference type="GO" id="GO:0003676">
    <property type="term" value="F:nucleic acid binding"/>
    <property type="evidence" value="ECO:0007669"/>
    <property type="project" value="InterPro"/>
</dbReference>
<keyword evidence="3" id="KW-0548">Nucleotidyltransferase</keyword>
<dbReference type="Pfam" id="PF00078">
    <property type="entry name" value="RVT_1"/>
    <property type="match status" value="1"/>
</dbReference>
<evidence type="ECO:0000256" key="4">
    <source>
        <dbReference type="ARBA" id="ARBA00022722"/>
    </source>
</evidence>
<dbReference type="InterPro" id="IPR043128">
    <property type="entry name" value="Rev_trsase/Diguanyl_cyclase"/>
</dbReference>
<feature type="region of interest" description="Disordered" evidence="9">
    <location>
        <begin position="1068"/>
        <end position="1105"/>
    </location>
</feature>
<evidence type="ECO:0000259" key="11">
    <source>
        <dbReference type="PROSITE" id="PS50878"/>
    </source>
</evidence>
<evidence type="ECO:0000256" key="8">
    <source>
        <dbReference type="SAM" id="Coils"/>
    </source>
</evidence>
<evidence type="ECO:0000256" key="9">
    <source>
        <dbReference type="SAM" id="MobiDB-lite"/>
    </source>
</evidence>
<reference evidence="13" key="1">
    <citation type="submission" date="2014-09" db="EMBL/GenBank/DDBJ databases">
        <authorList>
            <person name="Aslett A.Martin."/>
        </authorList>
    </citation>
    <scope>NUCLEOTIDE SEQUENCE</scope>
    <source>
        <strain evidence="13">ED321 Heterogonic</strain>
    </source>
</reference>
<name>A0A090MRI8_STRRB</name>
<evidence type="ECO:0000259" key="12">
    <source>
        <dbReference type="PROSITE" id="PS50994"/>
    </source>
</evidence>
<evidence type="ECO:0000313" key="13">
    <source>
        <dbReference type="EMBL" id="CEF60838.1"/>
    </source>
</evidence>